<dbReference type="PANTHER" id="PTHR46401">
    <property type="entry name" value="GLYCOSYLTRANSFERASE WBBK-RELATED"/>
    <property type="match status" value="1"/>
</dbReference>
<evidence type="ECO:0000256" key="2">
    <source>
        <dbReference type="SAM" id="Phobius"/>
    </source>
</evidence>
<evidence type="ECO:0000259" key="3">
    <source>
        <dbReference type="Pfam" id="PF00534"/>
    </source>
</evidence>
<evidence type="ECO:0000313" key="6">
    <source>
        <dbReference type="Proteomes" id="UP000177383"/>
    </source>
</evidence>
<accession>A0A1F5ZR89</accession>
<keyword evidence="1" id="KW-0808">Transferase</keyword>
<dbReference type="PANTHER" id="PTHR46401:SF2">
    <property type="entry name" value="GLYCOSYLTRANSFERASE WBBK-RELATED"/>
    <property type="match status" value="1"/>
</dbReference>
<feature type="transmembrane region" description="Helical" evidence="2">
    <location>
        <begin position="103"/>
        <end position="125"/>
    </location>
</feature>
<protein>
    <recommendedName>
        <fullName evidence="7">Glycosyl transferase family 1 domain-containing protein</fullName>
    </recommendedName>
</protein>
<name>A0A1F5ZR89_9BACT</name>
<keyword evidence="2" id="KW-0812">Transmembrane</keyword>
<dbReference type="Pfam" id="PF13439">
    <property type="entry name" value="Glyco_transf_4"/>
    <property type="match status" value="1"/>
</dbReference>
<dbReference type="Gene3D" id="3.40.50.2000">
    <property type="entry name" value="Glycogen Phosphorylase B"/>
    <property type="match status" value="2"/>
</dbReference>
<comment type="caution">
    <text evidence="5">The sequence shown here is derived from an EMBL/GenBank/DDBJ whole genome shotgun (WGS) entry which is preliminary data.</text>
</comment>
<dbReference type="EMBL" id="MFJE01000010">
    <property type="protein sequence ID" value="OGG14854.1"/>
    <property type="molecule type" value="Genomic_DNA"/>
</dbReference>
<dbReference type="GO" id="GO:0016757">
    <property type="term" value="F:glycosyltransferase activity"/>
    <property type="evidence" value="ECO:0007669"/>
    <property type="project" value="InterPro"/>
</dbReference>
<dbReference type="STRING" id="1798375.A2773_07295"/>
<dbReference type="Pfam" id="PF00534">
    <property type="entry name" value="Glycos_transf_1"/>
    <property type="match status" value="1"/>
</dbReference>
<proteinExistence type="predicted"/>
<sequence length="431" mass="49761">MKKLISLYNNPDTLMMITLYPKKGELYSRGTSGVASYAKNIARHMKRKVVVLADVISSPEAYEEDNVLVVRCFRRGSPLLWLQILKTMRSFGLVRNIHIQFDFAMYGHIFPTTSVLLFLGCLSLFGKKASVTLHHVIMDVRKISGHIGLGKSLKDSIKGKIYNSYFHIFYAFLGIFSQRVVVLEEPLKEKLERRIDRDKIEFIPHGVDTKVKLLTKSEARKRLGIPQNDYVIMFFGYVNWFKGADIFVSYFKEIDAILKRKVHCIVGGGISPTMKDEPFYQTYYQKVLNEIETAENFKITGYIPQNKIGYYFSASDLLVLPYRYFMTASGVLSLLFSYQKPFIVSDNFSEIFESNDFRSVFGEVGLRKRDFVFELNKKSCITMSENVLKNGIKNKIVNMTKIVREKRSYKNTAKMYEKVLSTNLWATKSHS</sequence>
<dbReference type="Proteomes" id="UP000177383">
    <property type="component" value="Unassembled WGS sequence"/>
</dbReference>
<dbReference type="GO" id="GO:0009103">
    <property type="term" value="P:lipopolysaccharide biosynthetic process"/>
    <property type="evidence" value="ECO:0007669"/>
    <property type="project" value="TreeGrafter"/>
</dbReference>
<feature type="domain" description="Glycosyl transferase family 1" evidence="3">
    <location>
        <begin position="216"/>
        <end position="324"/>
    </location>
</feature>
<feature type="domain" description="Glycosyltransferase subfamily 4-like N-terminal" evidence="4">
    <location>
        <begin position="32"/>
        <end position="210"/>
    </location>
</feature>
<feature type="transmembrane region" description="Helical" evidence="2">
    <location>
        <begin position="164"/>
        <end position="183"/>
    </location>
</feature>
<keyword evidence="2" id="KW-1133">Transmembrane helix</keyword>
<evidence type="ECO:0000313" key="5">
    <source>
        <dbReference type="EMBL" id="OGG14854.1"/>
    </source>
</evidence>
<dbReference type="InterPro" id="IPR028098">
    <property type="entry name" value="Glyco_trans_4-like_N"/>
</dbReference>
<evidence type="ECO:0000256" key="1">
    <source>
        <dbReference type="ARBA" id="ARBA00022679"/>
    </source>
</evidence>
<organism evidence="5 6">
    <name type="scientific">Candidatus Gottesmanbacteria bacterium RIFCSPHIGHO2_01_FULL_39_10</name>
    <dbReference type="NCBI Taxonomy" id="1798375"/>
    <lineage>
        <taxon>Bacteria</taxon>
        <taxon>Candidatus Gottesmaniibacteriota</taxon>
    </lineage>
</organism>
<keyword evidence="2" id="KW-0472">Membrane</keyword>
<dbReference type="SUPFAM" id="SSF53756">
    <property type="entry name" value="UDP-Glycosyltransferase/glycogen phosphorylase"/>
    <property type="match status" value="1"/>
</dbReference>
<gene>
    <name evidence="5" type="ORF">A2773_07295</name>
</gene>
<evidence type="ECO:0000259" key="4">
    <source>
        <dbReference type="Pfam" id="PF13439"/>
    </source>
</evidence>
<dbReference type="InterPro" id="IPR001296">
    <property type="entry name" value="Glyco_trans_1"/>
</dbReference>
<dbReference type="AlphaFoldDB" id="A0A1F5ZR89"/>
<reference evidence="5 6" key="1">
    <citation type="journal article" date="2016" name="Nat. Commun.">
        <title>Thousands of microbial genomes shed light on interconnected biogeochemical processes in an aquifer system.</title>
        <authorList>
            <person name="Anantharaman K."/>
            <person name="Brown C.T."/>
            <person name="Hug L.A."/>
            <person name="Sharon I."/>
            <person name="Castelle C.J."/>
            <person name="Probst A.J."/>
            <person name="Thomas B.C."/>
            <person name="Singh A."/>
            <person name="Wilkins M.J."/>
            <person name="Karaoz U."/>
            <person name="Brodie E.L."/>
            <person name="Williams K.H."/>
            <person name="Hubbard S.S."/>
            <person name="Banfield J.F."/>
        </authorList>
    </citation>
    <scope>NUCLEOTIDE SEQUENCE [LARGE SCALE GENOMIC DNA]</scope>
</reference>
<evidence type="ECO:0008006" key="7">
    <source>
        <dbReference type="Google" id="ProtNLM"/>
    </source>
</evidence>